<proteinExistence type="predicted"/>
<dbReference type="InterPro" id="IPR001356">
    <property type="entry name" value="HD"/>
</dbReference>
<dbReference type="GO" id="GO:0000981">
    <property type="term" value="F:DNA-binding transcription factor activity, RNA polymerase II-specific"/>
    <property type="evidence" value="ECO:0007669"/>
    <property type="project" value="InterPro"/>
</dbReference>
<dbReference type="PROSITE" id="PS00027">
    <property type="entry name" value="HOMEOBOX_1"/>
    <property type="match status" value="1"/>
</dbReference>
<dbReference type="SUPFAM" id="SSF46689">
    <property type="entry name" value="Homeodomain-like"/>
    <property type="match status" value="1"/>
</dbReference>
<protein>
    <submittedName>
        <fullName evidence="9">Homeobox protein aristaless</fullName>
    </submittedName>
</protein>
<comment type="caution">
    <text evidence="9">The sequence shown here is derived from an EMBL/GenBank/DDBJ whole genome shotgun (WGS) entry which is preliminary data.</text>
</comment>
<evidence type="ECO:0000256" key="6">
    <source>
        <dbReference type="RuleBase" id="RU000682"/>
    </source>
</evidence>
<dbReference type="Proteomes" id="UP000887116">
    <property type="component" value="Unassembled WGS sequence"/>
</dbReference>
<dbReference type="EMBL" id="BMAO01026431">
    <property type="protein sequence ID" value="GFR09670.1"/>
    <property type="molecule type" value="Genomic_DNA"/>
</dbReference>
<evidence type="ECO:0000256" key="5">
    <source>
        <dbReference type="PROSITE-ProRule" id="PRU00108"/>
    </source>
</evidence>
<dbReference type="InterPro" id="IPR050649">
    <property type="entry name" value="Paired_Homeobox_TFs"/>
</dbReference>
<dbReference type="PROSITE" id="PS50071">
    <property type="entry name" value="HOMEOBOX_2"/>
    <property type="match status" value="1"/>
</dbReference>
<dbReference type="PRINTS" id="PR00031">
    <property type="entry name" value="HTHREPRESSR"/>
</dbReference>
<evidence type="ECO:0000256" key="2">
    <source>
        <dbReference type="ARBA" id="ARBA00023125"/>
    </source>
</evidence>
<dbReference type="CDD" id="cd00086">
    <property type="entry name" value="homeodomain"/>
    <property type="match status" value="1"/>
</dbReference>
<evidence type="ECO:0000256" key="4">
    <source>
        <dbReference type="ARBA" id="ARBA00023242"/>
    </source>
</evidence>
<name>A0A8X6LH53_TRICU</name>
<feature type="compositionally biased region" description="Basic and acidic residues" evidence="7">
    <location>
        <begin position="7"/>
        <end position="23"/>
    </location>
</feature>
<dbReference type="Pfam" id="PF00046">
    <property type="entry name" value="Homeodomain"/>
    <property type="match status" value="1"/>
</dbReference>
<feature type="DNA-binding region" description="Homeobox" evidence="5">
    <location>
        <begin position="46"/>
        <end position="105"/>
    </location>
</feature>
<evidence type="ECO:0000313" key="9">
    <source>
        <dbReference type="EMBL" id="GFR09670.1"/>
    </source>
</evidence>
<dbReference type="InterPro" id="IPR009057">
    <property type="entry name" value="Homeodomain-like_sf"/>
</dbReference>
<keyword evidence="3 5" id="KW-0371">Homeobox</keyword>
<comment type="subcellular location">
    <subcellularLocation>
        <location evidence="1 5 6">Nucleus</location>
    </subcellularLocation>
</comment>
<accession>A0A8X6LH53</accession>
<keyword evidence="10" id="KW-1185">Reference proteome</keyword>
<gene>
    <name evidence="9" type="primary">al</name>
    <name evidence="9" type="ORF">TNCT_279251</name>
</gene>
<dbReference type="GO" id="GO:0005634">
    <property type="term" value="C:nucleus"/>
    <property type="evidence" value="ECO:0007669"/>
    <property type="project" value="UniProtKB-SubCell"/>
</dbReference>
<dbReference type="Gene3D" id="1.10.10.60">
    <property type="entry name" value="Homeodomain-like"/>
    <property type="match status" value="1"/>
</dbReference>
<evidence type="ECO:0000256" key="3">
    <source>
        <dbReference type="ARBA" id="ARBA00023155"/>
    </source>
</evidence>
<dbReference type="InterPro" id="IPR000047">
    <property type="entry name" value="HTH_motif"/>
</dbReference>
<organism evidence="9 10">
    <name type="scientific">Trichonephila clavata</name>
    <name type="common">Joro spider</name>
    <name type="synonym">Nephila clavata</name>
    <dbReference type="NCBI Taxonomy" id="2740835"/>
    <lineage>
        <taxon>Eukaryota</taxon>
        <taxon>Metazoa</taxon>
        <taxon>Ecdysozoa</taxon>
        <taxon>Arthropoda</taxon>
        <taxon>Chelicerata</taxon>
        <taxon>Arachnida</taxon>
        <taxon>Araneae</taxon>
        <taxon>Araneomorphae</taxon>
        <taxon>Entelegynae</taxon>
        <taxon>Araneoidea</taxon>
        <taxon>Nephilidae</taxon>
        <taxon>Trichonephila</taxon>
    </lineage>
</organism>
<dbReference type="GO" id="GO:0000977">
    <property type="term" value="F:RNA polymerase II transcription regulatory region sequence-specific DNA binding"/>
    <property type="evidence" value="ECO:0007669"/>
    <property type="project" value="TreeGrafter"/>
</dbReference>
<evidence type="ECO:0000256" key="1">
    <source>
        <dbReference type="ARBA" id="ARBA00004123"/>
    </source>
</evidence>
<dbReference type="AlphaFoldDB" id="A0A8X6LH53"/>
<feature type="non-terminal residue" evidence="9">
    <location>
        <position position="235"/>
    </location>
</feature>
<dbReference type="PANTHER" id="PTHR24329:SF543">
    <property type="entry name" value="FI01017P-RELATED"/>
    <property type="match status" value="1"/>
</dbReference>
<evidence type="ECO:0000259" key="8">
    <source>
        <dbReference type="PROSITE" id="PS50071"/>
    </source>
</evidence>
<keyword evidence="4 5" id="KW-0539">Nucleus</keyword>
<sequence length="235" mass="26650">YSPDALNEIKEHQLEDSSPKDSNEVTDSPSEFLSVSEGRCTGRRKQRRYRTTFSSTQLEELERSFHISHYPDVFSREELASQIGLTEARVQVWFQNRRAKWRKQEKMSRCKGELNDEDMLRTYSNREQDVVEYPREFGEQSDASELTNSINTAQLRIDDLSALGIFAMPSEWTSDDTSTDVVQLALDAAGAFLNSPTPAVKTEDGDRNFAATQPCLFSIDNATQSDGTVEEQVNS</sequence>
<dbReference type="SMART" id="SM00389">
    <property type="entry name" value="HOX"/>
    <property type="match status" value="1"/>
</dbReference>
<dbReference type="FunFam" id="1.10.10.60:FF:000291">
    <property type="entry name" value="ALX homeobox protein 1"/>
    <property type="match status" value="1"/>
</dbReference>
<feature type="domain" description="Homeobox" evidence="8">
    <location>
        <begin position="44"/>
        <end position="104"/>
    </location>
</feature>
<dbReference type="InterPro" id="IPR017970">
    <property type="entry name" value="Homeobox_CS"/>
</dbReference>
<feature type="region of interest" description="Disordered" evidence="7">
    <location>
        <begin position="1"/>
        <end position="44"/>
    </location>
</feature>
<evidence type="ECO:0000313" key="10">
    <source>
        <dbReference type="Proteomes" id="UP000887116"/>
    </source>
</evidence>
<evidence type="ECO:0000256" key="7">
    <source>
        <dbReference type="SAM" id="MobiDB-lite"/>
    </source>
</evidence>
<keyword evidence="2 5" id="KW-0238">DNA-binding</keyword>
<dbReference type="PANTHER" id="PTHR24329">
    <property type="entry name" value="HOMEOBOX PROTEIN ARISTALESS"/>
    <property type="match status" value="1"/>
</dbReference>
<reference evidence="9" key="1">
    <citation type="submission" date="2020-07" db="EMBL/GenBank/DDBJ databases">
        <title>Multicomponent nature underlies the extraordinary mechanical properties of spider dragline silk.</title>
        <authorList>
            <person name="Kono N."/>
            <person name="Nakamura H."/>
            <person name="Mori M."/>
            <person name="Yoshida Y."/>
            <person name="Ohtoshi R."/>
            <person name="Malay A.D."/>
            <person name="Moran D.A.P."/>
            <person name="Tomita M."/>
            <person name="Numata K."/>
            <person name="Arakawa K."/>
        </authorList>
    </citation>
    <scope>NUCLEOTIDE SEQUENCE</scope>
</reference>
<dbReference type="OrthoDB" id="6159439at2759"/>